<name>A0A4U1ETA2_MONMO</name>
<evidence type="ECO:0000256" key="1">
    <source>
        <dbReference type="SAM" id="MobiDB-lite"/>
    </source>
</evidence>
<dbReference type="AlphaFoldDB" id="A0A4U1ETA2"/>
<evidence type="ECO:0000313" key="2">
    <source>
        <dbReference type="EMBL" id="TKC39818.1"/>
    </source>
</evidence>
<gene>
    <name evidence="2" type="ORF">EI555_017262</name>
</gene>
<sequence length="302" mass="33004">SQPLGVRSAPMLWHRSAVRNGNQTLGSHEVHVGGRGHGAGDSSPGGAAKLGGGCGGSARRALASDDERGAARRGAAQRPRGRGRGALPTRRSAEATSAPHLYVTGSASARSIHGPGLRHAAASRRLRRPEPGAIRPTGTQSAPSRLPWKDATRGGRRKFIRPKTPRGAGRGNCKREQPFGGEVRLELRRAANPTVLFRCLVLPLQPRTLTFKRPVQASWLTFQLAELWDTPSLLGCVPSYDKRELQFHFPARKQLSDFLQTLQSQQPVFQSKVSWLMSLTLAQPIRRAFRRPALHTCKREEL</sequence>
<organism evidence="2 3">
    <name type="scientific">Monodon monoceros</name>
    <name type="common">Narwhal</name>
    <name type="synonym">Ceratodon monodon</name>
    <dbReference type="NCBI Taxonomy" id="40151"/>
    <lineage>
        <taxon>Eukaryota</taxon>
        <taxon>Metazoa</taxon>
        <taxon>Chordata</taxon>
        <taxon>Craniata</taxon>
        <taxon>Vertebrata</taxon>
        <taxon>Euteleostomi</taxon>
        <taxon>Mammalia</taxon>
        <taxon>Eutheria</taxon>
        <taxon>Laurasiatheria</taxon>
        <taxon>Artiodactyla</taxon>
        <taxon>Whippomorpha</taxon>
        <taxon>Cetacea</taxon>
        <taxon>Odontoceti</taxon>
        <taxon>Monodontidae</taxon>
        <taxon>Monodon</taxon>
    </lineage>
</organism>
<evidence type="ECO:0000313" key="3">
    <source>
        <dbReference type="Proteomes" id="UP000308365"/>
    </source>
</evidence>
<protein>
    <submittedName>
        <fullName evidence="2">Uncharacterized protein</fullName>
    </submittedName>
</protein>
<feature type="region of interest" description="Disordered" evidence="1">
    <location>
        <begin position="25"/>
        <end position="175"/>
    </location>
</feature>
<dbReference type="Proteomes" id="UP000308365">
    <property type="component" value="Unassembled WGS sequence"/>
</dbReference>
<accession>A0A4U1ETA2</accession>
<feature type="compositionally biased region" description="Basic residues" evidence="1">
    <location>
        <begin position="154"/>
        <end position="164"/>
    </location>
</feature>
<feature type="non-terminal residue" evidence="2">
    <location>
        <position position="1"/>
    </location>
</feature>
<dbReference type="EMBL" id="RWIC01000835">
    <property type="protein sequence ID" value="TKC39818.1"/>
    <property type="molecule type" value="Genomic_DNA"/>
</dbReference>
<comment type="caution">
    <text evidence="2">The sequence shown here is derived from an EMBL/GenBank/DDBJ whole genome shotgun (WGS) entry which is preliminary data.</text>
</comment>
<proteinExistence type="predicted"/>
<reference evidence="3" key="1">
    <citation type="journal article" date="2019" name="IScience">
        <title>Narwhal Genome Reveals Long-Term Low Genetic Diversity despite Current Large Abundance Size.</title>
        <authorList>
            <person name="Westbury M.V."/>
            <person name="Petersen B."/>
            <person name="Garde E."/>
            <person name="Heide-Jorgensen M.P."/>
            <person name="Lorenzen E.D."/>
        </authorList>
    </citation>
    <scope>NUCLEOTIDE SEQUENCE [LARGE SCALE GENOMIC DNA]</scope>
</reference>